<dbReference type="PRINTS" id="PR01857">
    <property type="entry name" value="ADAMTSFAMILY"/>
</dbReference>
<feature type="non-terminal residue" evidence="4">
    <location>
        <position position="83"/>
    </location>
</feature>
<gene>
    <name evidence="4" type="ORF">LSINAPIS_LOCUS7820</name>
</gene>
<feature type="domain" description="ADAMTS/ADAMTS-like cysteine-rich" evidence="3">
    <location>
        <begin position="7"/>
        <end position="62"/>
    </location>
</feature>
<keyword evidence="2" id="KW-0964">Secreted</keyword>
<evidence type="ECO:0000313" key="5">
    <source>
        <dbReference type="Proteomes" id="UP000324832"/>
    </source>
</evidence>
<organism evidence="4 5">
    <name type="scientific">Leptidea sinapis</name>
    <dbReference type="NCBI Taxonomy" id="189913"/>
    <lineage>
        <taxon>Eukaryota</taxon>
        <taxon>Metazoa</taxon>
        <taxon>Ecdysozoa</taxon>
        <taxon>Arthropoda</taxon>
        <taxon>Hexapoda</taxon>
        <taxon>Insecta</taxon>
        <taxon>Pterygota</taxon>
        <taxon>Neoptera</taxon>
        <taxon>Endopterygota</taxon>
        <taxon>Lepidoptera</taxon>
        <taxon>Glossata</taxon>
        <taxon>Ditrysia</taxon>
        <taxon>Papilionoidea</taxon>
        <taxon>Pieridae</taxon>
        <taxon>Dismorphiinae</taxon>
        <taxon>Leptidea</taxon>
    </lineage>
</organism>
<dbReference type="Proteomes" id="UP000324832">
    <property type="component" value="Unassembled WGS sequence"/>
</dbReference>
<dbReference type="GO" id="GO:0006508">
    <property type="term" value="P:proteolysis"/>
    <property type="evidence" value="ECO:0007669"/>
    <property type="project" value="TreeGrafter"/>
</dbReference>
<dbReference type="EMBL" id="FZQP02002655">
    <property type="protein sequence ID" value="VVC96283.1"/>
    <property type="molecule type" value="Genomic_DNA"/>
</dbReference>
<dbReference type="PANTHER" id="PTHR13723:SF281">
    <property type="entry name" value="PAPILIN"/>
    <property type="match status" value="1"/>
</dbReference>
<comment type="subcellular location">
    <subcellularLocation>
        <location evidence="1">Secreted</location>
    </subcellularLocation>
</comment>
<reference evidence="4 5" key="1">
    <citation type="submission" date="2017-07" db="EMBL/GenBank/DDBJ databases">
        <authorList>
            <person name="Talla V."/>
            <person name="Backstrom N."/>
        </authorList>
    </citation>
    <scope>NUCLEOTIDE SEQUENCE [LARGE SCALE GENOMIC DNA]</scope>
</reference>
<sequence length="83" mass="9503">MPQQDRFYYRFKDRVIDGTRCNDESFDVCVEGVCQPVGCDMMIGSNAKEDKCRQCRGNGTHCHTSTGIIDSNDLRKGKLKYFL</sequence>
<dbReference type="InterPro" id="IPR050439">
    <property type="entry name" value="ADAMTS_ADAMTS-like"/>
</dbReference>
<dbReference type="GO" id="GO:0030198">
    <property type="term" value="P:extracellular matrix organization"/>
    <property type="evidence" value="ECO:0007669"/>
    <property type="project" value="InterPro"/>
</dbReference>
<keyword evidence="5" id="KW-1185">Reference proteome</keyword>
<dbReference type="InterPro" id="IPR013273">
    <property type="entry name" value="ADAMTS/ADAMTS-like"/>
</dbReference>
<proteinExistence type="predicted"/>
<accession>A0A5E4QDA6</accession>
<evidence type="ECO:0000313" key="4">
    <source>
        <dbReference type="EMBL" id="VVC96283.1"/>
    </source>
</evidence>
<dbReference type="AlphaFoldDB" id="A0A5E4QDA6"/>
<dbReference type="Pfam" id="PF19236">
    <property type="entry name" value="ADAMTS_CR_3"/>
    <property type="match status" value="1"/>
</dbReference>
<dbReference type="GO" id="GO:0031012">
    <property type="term" value="C:extracellular matrix"/>
    <property type="evidence" value="ECO:0007669"/>
    <property type="project" value="TreeGrafter"/>
</dbReference>
<protein>
    <recommendedName>
        <fullName evidence="3">ADAMTS/ADAMTS-like cysteine-rich domain-containing protein</fullName>
    </recommendedName>
</protein>
<name>A0A5E4QDA6_9NEOP</name>
<dbReference type="GO" id="GO:0005576">
    <property type="term" value="C:extracellular region"/>
    <property type="evidence" value="ECO:0007669"/>
    <property type="project" value="UniProtKB-SubCell"/>
</dbReference>
<dbReference type="GO" id="GO:0004222">
    <property type="term" value="F:metalloendopeptidase activity"/>
    <property type="evidence" value="ECO:0007669"/>
    <property type="project" value="TreeGrafter"/>
</dbReference>
<evidence type="ECO:0000256" key="2">
    <source>
        <dbReference type="ARBA" id="ARBA00022525"/>
    </source>
</evidence>
<evidence type="ECO:0000259" key="3">
    <source>
        <dbReference type="Pfam" id="PF19236"/>
    </source>
</evidence>
<dbReference type="InterPro" id="IPR045371">
    <property type="entry name" value="ADAMTS_CR_3"/>
</dbReference>
<evidence type="ECO:0000256" key="1">
    <source>
        <dbReference type="ARBA" id="ARBA00004613"/>
    </source>
</evidence>
<dbReference type="PANTHER" id="PTHR13723">
    <property type="entry name" value="ADAMTS A DISINTEGRIN AND METALLOPROTEASE WITH THROMBOSPONDIN MOTIFS PROTEASE"/>
    <property type="match status" value="1"/>
</dbReference>